<dbReference type="AlphaFoldDB" id="A0A1F4S5T0"/>
<organism evidence="1 2">
    <name type="scientific">candidate division WOR-1 bacterium RIFOXYB2_FULL_36_35</name>
    <dbReference type="NCBI Taxonomy" id="1802578"/>
    <lineage>
        <taxon>Bacteria</taxon>
        <taxon>Bacillati</taxon>
        <taxon>Saganbacteria</taxon>
    </lineage>
</organism>
<dbReference type="EMBL" id="MEUA01000017">
    <property type="protein sequence ID" value="OGC15782.1"/>
    <property type="molecule type" value="Genomic_DNA"/>
</dbReference>
<sequence length="102" mass="11029">MPDENSTITENAYSIAQYAEGEREDILQQISDQLTEQATGDNDTTVVSVDLGNGVQMDDITNSASALVLDDYMNQLSTLDQTAAQVVAAKNRSAQQTNRIMG</sequence>
<gene>
    <name evidence="1" type="ORF">A2290_05530</name>
</gene>
<evidence type="ECO:0000313" key="1">
    <source>
        <dbReference type="EMBL" id="OGC15782.1"/>
    </source>
</evidence>
<evidence type="ECO:0000313" key="2">
    <source>
        <dbReference type="Proteomes" id="UP000177905"/>
    </source>
</evidence>
<reference evidence="1 2" key="1">
    <citation type="journal article" date="2016" name="Nat. Commun.">
        <title>Thousands of microbial genomes shed light on interconnected biogeochemical processes in an aquifer system.</title>
        <authorList>
            <person name="Anantharaman K."/>
            <person name="Brown C.T."/>
            <person name="Hug L.A."/>
            <person name="Sharon I."/>
            <person name="Castelle C.J."/>
            <person name="Probst A.J."/>
            <person name="Thomas B.C."/>
            <person name="Singh A."/>
            <person name="Wilkins M.J."/>
            <person name="Karaoz U."/>
            <person name="Brodie E.L."/>
            <person name="Williams K.H."/>
            <person name="Hubbard S.S."/>
            <person name="Banfield J.F."/>
        </authorList>
    </citation>
    <scope>NUCLEOTIDE SEQUENCE [LARGE SCALE GENOMIC DNA]</scope>
</reference>
<accession>A0A1F4S5T0</accession>
<comment type="caution">
    <text evidence="1">The sequence shown here is derived from an EMBL/GenBank/DDBJ whole genome shotgun (WGS) entry which is preliminary data.</text>
</comment>
<name>A0A1F4S5T0_UNCSA</name>
<dbReference type="Proteomes" id="UP000177905">
    <property type="component" value="Unassembled WGS sequence"/>
</dbReference>
<proteinExistence type="predicted"/>
<protein>
    <submittedName>
        <fullName evidence="1">Uncharacterized protein</fullName>
    </submittedName>
</protein>